<organism evidence="2 3">
    <name type="scientific">Eleutherodactylus coqui</name>
    <name type="common">Puerto Rican coqui</name>
    <dbReference type="NCBI Taxonomy" id="57060"/>
    <lineage>
        <taxon>Eukaryota</taxon>
        <taxon>Metazoa</taxon>
        <taxon>Chordata</taxon>
        <taxon>Craniata</taxon>
        <taxon>Vertebrata</taxon>
        <taxon>Euteleostomi</taxon>
        <taxon>Amphibia</taxon>
        <taxon>Batrachia</taxon>
        <taxon>Anura</taxon>
        <taxon>Neobatrachia</taxon>
        <taxon>Hyloidea</taxon>
        <taxon>Eleutherodactylidae</taxon>
        <taxon>Eleutherodactylinae</taxon>
        <taxon>Eleutherodactylus</taxon>
        <taxon>Eleutherodactylus</taxon>
    </lineage>
</organism>
<protein>
    <submittedName>
        <fullName evidence="2">Uncharacterized protein</fullName>
    </submittedName>
</protein>
<keyword evidence="1" id="KW-1133">Transmembrane helix</keyword>
<name>A0A8J6K9J8_ELECQ</name>
<comment type="caution">
    <text evidence="2">The sequence shown here is derived from an EMBL/GenBank/DDBJ whole genome shotgun (WGS) entry which is preliminary data.</text>
</comment>
<keyword evidence="1" id="KW-0812">Transmembrane</keyword>
<dbReference type="Proteomes" id="UP000770717">
    <property type="component" value="Unassembled WGS sequence"/>
</dbReference>
<keyword evidence="3" id="KW-1185">Reference proteome</keyword>
<dbReference type="EMBL" id="WNTK01000007">
    <property type="protein sequence ID" value="KAG9480544.1"/>
    <property type="molecule type" value="Genomic_DNA"/>
</dbReference>
<proteinExistence type="predicted"/>
<evidence type="ECO:0000313" key="3">
    <source>
        <dbReference type="Proteomes" id="UP000770717"/>
    </source>
</evidence>
<sequence length="99" mass="11502">MESKGYQKGINAKKKILLNCCSLNNFYKMAFTVNPTVRNCTMFCDSSNQSCSVFKSFCLLIFFFMWLFIKKNTKAKLKTVNLVLSRCRFDSFKCCLKIS</sequence>
<reference evidence="2" key="1">
    <citation type="thesis" date="2020" institute="ProQuest LLC" country="789 East Eisenhower Parkway, Ann Arbor, MI, USA">
        <title>Comparative Genomics and Chromosome Evolution.</title>
        <authorList>
            <person name="Mudd A.B."/>
        </authorList>
    </citation>
    <scope>NUCLEOTIDE SEQUENCE</scope>
    <source>
        <strain evidence="2">HN-11 Male</strain>
        <tissue evidence="2">Kidney and liver</tissue>
    </source>
</reference>
<evidence type="ECO:0000256" key="1">
    <source>
        <dbReference type="SAM" id="Phobius"/>
    </source>
</evidence>
<feature type="transmembrane region" description="Helical" evidence="1">
    <location>
        <begin position="52"/>
        <end position="69"/>
    </location>
</feature>
<evidence type="ECO:0000313" key="2">
    <source>
        <dbReference type="EMBL" id="KAG9480544.1"/>
    </source>
</evidence>
<dbReference type="AlphaFoldDB" id="A0A8J6K9J8"/>
<accession>A0A8J6K9J8</accession>
<keyword evidence="1" id="KW-0472">Membrane</keyword>
<gene>
    <name evidence="2" type="ORF">GDO78_012161</name>
</gene>